<evidence type="ECO:0000256" key="1">
    <source>
        <dbReference type="SAM" id="MobiDB-lite"/>
    </source>
</evidence>
<organism evidence="2 3">
    <name type="scientific">Candidatus Sungbacteria bacterium RIFCSPLOWO2_12_FULL_41_11</name>
    <dbReference type="NCBI Taxonomy" id="1802286"/>
    <lineage>
        <taxon>Bacteria</taxon>
        <taxon>Candidatus Sungiibacteriota</taxon>
    </lineage>
</organism>
<dbReference type="EMBL" id="MHQY01000005">
    <property type="protein sequence ID" value="OHA14624.1"/>
    <property type="molecule type" value="Genomic_DNA"/>
</dbReference>
<gene>
    <name evidence="2" type="ORF">A3G49_05570</name>
</gene>
<reference evidence="2 3" key="1">
    <citation type="journal article" date="2016" name="Nat. Commun.">
        <title>Thousands of microbial genomes shed light on interconnected biogeochemical processes in an aquifer system.</title>
        <authorList>
            <person name="Anantharaman K."/>
            <person name="Brown C.T."/>
            <person name="Hug L.A."/>
            <person name="Sharon I."/>
            <person name="Castelle C.J."/>
            <person name="Probst A.J."/>
            <person name="Thomas B.C."/>
            <person name="Singh A."/>
            <person name="Wilkins M.J."/>
            <person name="Karaoz U."/>
            <person name="Brodie E.L."/>
            <person name="Williams K.H."/>
            <person name="Hubbard S.S."/>
            <person name="Banfield J.F."/>
        </authorList>
    </citation>
    <scope>NUCLEOTIDE SEQUENCE [LARGE SCALE GENOMIC DNA]</scope>
</reference>
<feature type="region of interest" description="Disordered" evidence="1">
    <location>
        <begin position="73"/>
        <end position="92"/>
    </location>
</feature>
<feature type="region of interest" description="Disordered" evidence="1">
    <location>
        <begin position="1"/>
        <end position="21"/>
    </location>
</feature>
<evidence type="ECO:0000313" key="3">
    <source>
        <dbReference type="Proteomes" id="UP000177171"/>
    </source>
</evidence>
<name>A0A1G2LSY6_9BACT</name>
<dbReference type="Proteomes" id="UP000177171">
    <property type="component" value="Unassembled WGS sequence"/>
</dbReference>
<sequence length="381" mass="43941">MNNFEKSKKLPVGSPDFEKARSKEQYRLPALEVKNTVIKRNTAFPELPFKFEVGKQTPLGIFFTKNSEKYQEKKRRPVIMPEDSTGRSGSFGPVIFKDREGRMYRDVDAKGIGYYYKETLEENYVIENTKRDDPLDNGDPRKAPGLMDYEFALRDMNYSEKFIHAGIRTHRVLGIIDLEEIIVDEEKISVEEARKRGFMNEEMHPVAEVRAFGTKERIAYLDNRDSEDQEKAIDDARRIVSAELGKDPDQFSSEDYLRWFSETLGQQVAKIRKLKLHHGYISTHNITLDCRIVDLDSVTPVKEFLADNENMTEDDIYSQDYFGAKTSLDHLVSDLNLLSTKSSADFREKGALELFKKAYEEELKTKRSGAKSKPREAQKAA</sequence>
<comment type="caution">
    <text evidence="2">The sequence shown here is derived from an EMBL/GenBank/DDBJ whole genome shotgun (WGS) entry which is preliminary data.</text>
</comment>
<dbReference type="AlphaFoldDB" id="A0A1G2LSY6"/>
<accession>A0A1G2LSY6</accession>
<evidence type="ECO:0000313" key="2">
    <source>
        <dbReference type="EMBL" id="OHA14624.1"/>
    </source>
</evidence>
<proteinExistence type="predicted"/>
<protein>
    <submittedName>
        <fullName evidence="2">Uncharacterized protein</fullName>
    </submittedName>
</protein>